<keyword evidence="3" id="KW-1185">Reference proteome</keyword>
<comment type="caution">
    <text evidence="2">The sequence shown here is derived from an EMBL/GenBank/DDBJ whole genome shotgun (WGS) entry which is preliminary data.</text>
</comment>
<evidence type="ECO:0000313" key="3">
    <source>
        <dbReference type="Proteomes" id="UP000326912"/>
    </source>
</evidence>
<name>A0A5J4KQE7_9CHLR</name>
<dbReference type="RefSeq" id="WP_151757866.1">
    <property type="nucleotide sequence ID" value="NZ_BKZW01000002.1"/>
</dbReference>
<keyword evidence="1" id="KW-0472">Membrane</keyword>
<gene>
    <name evidence="2" type="ORF">KDW_42470</name>
</gene>
<protein>
    <submittedName>
        <fullName evidence="2">Uncharacterized protein</fullName>
    </submittedName>
</protein>
<dbReference type="EMBL" id="BKZW01000002">
    <property type="protein sequence ID" value="GER90085.1"/>
    <property type="molecule type" value="Genomic_DNA"/>
</dbReference>
<proteinExistence type="predicted"/>
<dbReference type="AlphaFoldDB" id="A0A5J4KQE7"/>
<organism evidence="2 3">
    <name type="scientific">Dictyobacter vulcani</name>
    <dbReference type="NCBI Taxonomy" id="2607529"/>
    <lineage>
        <taxon>Bacteria</taxon>
        <taxon>Bacillati</taxon>
        <taxon>Chloroflexota</taxon>
        <taxon>Ktedonobacteria</taxon>
        <taxon>Ktedonobacterales</taxon>
        <taxon>Dictyobacteraceae</taxon>
        <taxon>Dictyobacter</taxon>
    </lineage>
</organism>
<sequence>MKPKHYLYITMIVLSILLFGGSWLGWNIYQQHLQTQPIPLGSTLADFEQSIGLADFASNVHEQNYGVYVFNDTSHANSTIQYQIKIREQRIAAITILMTSSSTAERPDIQSICHKFFPQDAQGLGPYQRNSTGEEINPENVGGSVYQSDTLAKVFSHQAFSDDWQGASMGIQWGMFVVVSNTDPNPINPFCTLQLGYPHVPWPQPIQS</sequence>
<feature type="transmembrane region" description="Helical" evidence="1">
    <location>
        <begin position="6"/>
        <end position="26"/>
    </location>
</feature>
<accession>A0A5J4KQE7</accession>
<evidence type="ECO:0000313" key="2">
    <source>
        <dbReference type="EMBL" id="GER90085.1"/>
    </source>
</evidence>
<reference evidence="2 3" key="1">
    <citation type="submission" date="2019-10" db="EMBL/GenBank/DDBJ databases">
        <title>Dictyobacter vulcani sp. nov., within the class Ktedonobacteria, isolated from soil of volcanic Mt. Zao.</title>
        <authorList>
            <person name="Zheng Y."/>
            <person name="Wang C.M."/>
            <person name="Sakai Y."/>
            <person name="Abe K."/>
            <person name="Yokota A."/>
            <person name="Yabe S."/>
        </authorList>
    </citation>
    <scope>NUCLEOTIDE SEQUENCE [LARGE SCALE GENOMIC DNA]</scope>
    <source>
        <strain evidence="2 3">W12</strain>
    </source>
</reference>
<dbReference type="Proteomes" id="UP000326912">
    <property type="component" value="Unassembled WGS sequence"/>
</dbReference>
<keyword evidence="1" id="KW-1133">Transmembrane helix</keyword>
<keyword evidence="1" id="KW-0812">Transmembrane</keyword>
<evidence type="ECO:0000256" key="1">
    <source>
        <dbReference type="SAM" id="Phobius"/>
    </source>
</evidence>